<dbReference type="EMBL" id="JACJLL010000016">
    <property type="protein sequence ID" value="MBM6818553.1"/>
    <property type="molecule type" value="Genomic_DNA"/>
</dbReference>
<protein>
    <recommendedName>
        <fullName evidence="3">Lipoprotein</fullName>
    </recommendedName>
</protein>
<evidence type="ECO:0000313" key="2">
    <source>
        <dbReference type="Proteomes" id="UP000767334"/>
    </source>
</evidence>
<sequence length="485" mass="55705">MNKKFLIILSLVIILFFGCKSKVSNDESDNVFNFIGTWKIDSVEQLGEKDDEEDNNSLIGDEIKLSSNKINIADNYESNIHYKLKVVQGDYILSYESNLTMNTFMNGRETVDLISIIDQNQIIGEFFLNSDTEMIFLYKSILLKLSKINESANFDDVESKASIGSETDEEEFDVKEGVMLGIKTPSKKISDGVYSNDEYRTLWISHDNWEIGSIYEKPSIIFPRINGIWKLEVNQKSMNGFEYDEFQVGKYNEKIENHAIENIILDKSEYKTIKFVGNDYIAIGKYEGDSFEGNYPIYQIIPINNINIKDGLQVDEIFIGSEKEKYLEEFQNEINSLSKEQIDKLNLSFIDYNNLAIERSVGRWRFVANLLPKDMNEAGESFNLSILPDSRFINYNSLYISWKALKQQLGFFKDAFISPLCKIALVQFDSYIAVYKIENGSLITEPLVTVPIGEDDEIIMAEWCSGSYVEQWEKAFVDGELIIGD</sequence>
<proteinExistence type="predicted"/>
<reference evidence="1 2" key="1">
    <citation type="journal article" date="2021" name="Sci. Rep.">
        <title>The distribution of antibiotic resistance genes in chicken gut microbiota commensals.</title>
        <authorList>
            <person name="Juricova H."/>
            <person name="Matiasovicova J."/>
            <person name="Kubasova T."/>
            <person name="Cejkova D."/>
            <person name="Rychlik I."/>
        </authorList>
    </citation>
    <scope>NUCLEOTIDE SEQUENCE [LARGE SCALE GENOMIC DNA]</scope>
    <source>
        <strain evidence="1 2">An435</strain>
    </source>
</reference>
<keyword evidence="2" id="KW-1185">Reference proteome</keyword>
<organism evidence="1 2">
    <name type="scientific">Clostridium saudiense</name>
    <dbReference type="NCBI Taxonomy" id="1414720"/>
    <lineage>
        <taxon>Bacteria</taxon>
        <taxon>Bacillati</taxon>
        <taxon>Bacillota</taxon>
        <taxon>Clostridia</taxon>
        <taxon>Eubacteriales</taxon>
        <taxon>Clostridiaceae</taxon>
        <taxon>Clostridium</taxon>
    </lineage>
</organism>
<comment type="caution">
    <text evidence="1">The sequence shown here is derived from an EMBL/GenBank/DDBJ whole genome shotgun (WGS) entry which is preliminary data.</text>
</comment>
<name>A0ABS2FF38_9CLOT</name>
<dbReference type="Proteomes" id="UP000767334">
    <property type="component" value="Unassembled WGS sequence"/>
</dbReference>
<evidence type="ECO:0000313" key="1">
    <source>
        <dbReference type="EMBL" id="MBM6818553.1"/>
    </source>
</evidence>
<gene>
    <name evidence="1" type="ORF">H6A19_04220</name>
</gene>
<dbReference type="RefSeq" id="WP_195516827.1">
    <property type="nucleotide sequence ID" value="NZ_JACJLL010000016.1"/>
</dbReference>
<accession>A0ABS2FF38</accession>
<dbReference type="PROSITE" id="PS51257">
    <property type="entry name" value="PROKAR_LIPOPROTEIN"/>
    <property type="match status" value="1"/>
</dbReference>
<evidence type="ECO:0008006" key="3">
    <source>
        <dbReference type="Google" id="ProtNLM"/>
    </source>
</evidence>